<name>A0A8X6UPV5_NEPPI</name>
<reference evidence="2" key="1">
    <citation type="submission" date="2020-08" db="EMBL/GenBank/DDBJ databases">
        <title>Multicomponent nature underlies the extraordinary mechanical properties of spider dragline silk.</title>
        <authorList>
            <person name="Kono N."/>
            <person name="Nakamura H."/>
            <person name="Mori M."/>
            <person name="Yoshida Y."/>
            <person name="Ohtoshi R."/>
            <person name="Malay A.D."/>
            <person name="Moran D.A.P."/>
            <person name="Tomita M."/>
            <person name="Numata K."/>
            <person name="Arakawa K."/>
        </authorList>
    </citation>
    <scope>NUCLEOTIDE SEQUENCE</scope>
</reference>
<dbReference type="AlphaFoldDB" id="A0A8X6UPV5"/>
<protein>
    <submittedName>
        <fullName evidence="2">Uncharacterized protein</fullName>
    </submittedName>
</protein>
<proteinExistence type="predicted"/>
<organism evidence="2 3">
    <name type="scientific">Nephila pilipes</name>
    <name type="common">Giant wood spider</name>
    <name type="synonym">Nephila maculata</name>
    <dbReference type="NCBI Taxonomy" id="299642"/>
    <lineage>
        <taxon>Eukaryota</taxon>
        <taxon>Metazoa</taxon>
        <taxon>Ecdysozoa</taxon>
        <taxon>Arthropoda</taxon>
        <taxon>Chelicerata</taxon>
        <taxon>Arachnida</taxon>
        <taxon>Araneae</taxon>
        <taxon>Araneomorphae</taxon>
        <taxon>Entelegynae</taxon>
        <taxon>Araneoidea</taxon>
        <taxon>Nephilidae</taxon>
        <taxon>Nephila</taxon>
    </lineage>
</organism>
<accession>A0A8X6UPV5</accession>
<comment type="caution">
    <text evidence="2">The sequence shown here is derived from an EMBL/GenBank/DDBJ whole genome shotgun (WGS) entry which is preliminary data.</text>
</comment>
<keyword evidence="3" id="KW-1185">Reference proteome</keyword>
<sequence length="108" mass="13127">MESEKWHFPRDEELPFMTRTVSNLAVPKTLQKIVIRRITRLSVDRQLDIQVNCINRFRALQPISETWDLSRQQSRMKPLLKLQEKNEFSTHRYRALYMAGEYEAHYRF</sequence>
<dbReference type="EMBL" id="BMAW01036806">
    <property type="protein sequence ID" value="GFU45880.1"/>
    <property type="molecule type" value="Genomic_DNA"/>
</dbReference>
<gene>
    <name evidence="2" type="ORF">NPIL_370551</name>
    <name evidence="1" type="ORF">NPIL_446051</name>
</gene>
<evidence type="ECO:0000313" key="2">
    <source>
        <dbReference type="EMBL" id="GFU45880.1"/>
    </source>
</evidence>
<dbReference type="EMBL" id="BMAW01088669">
    <property type="protein sequence ID" value="GFS36027.1"/>
    <property type="molecule type" value="Genomic_DNA"/>
</dbReference>
<dbReference type="Proteomes" id="UP000887013">
    <property type="component" value="Unassembled WGS sequence"/>
</dbReference>
<evidence type="ECO:0000313" key="1">
    <source>
        <dbReference type="EMBL" id="GFS36027.1"/>
    </source>
</evidence>
<evidence type="ECO:0000313" key="3">
    <source>
        <dbReference type="Proteomes" id="UP000887013"/>
    </source>
</evidence>